<dbReference type="PANTHER" id="PTHR45947">
    <property type="entry name" value="SULFOQUINOVOSYL TRANSFERASE SQD2"/>
    <property type="match status" value="1"/>
</dbReference>
<dbReference type="RefSeq" id="WP_057253781.1">
    <property type="nucleotide sequence ID" value="NZ_CAXSSZ010000001.1"/>
</dbReference>
<evidence type="ECO:0000313" key="6">
    <source>
        <dbReference type="EMBL" id="RGL10064.1"/>
    </source>
</evidence>
<dbReference type="EMBL" id="CZAO01000012">
    <property type="protein sequence ID" value="CUP95014.1"/>
    <property type="molecule type" value="Genomic_DNA"/>
</dbReference>
<evidence type="ECO:0000259" key="2">
    <source>
        <dbReference type="Pfam" id="PF13439"/>
    </source>
</evidence>
<dbReference type="EMBL" id="QSRK01000031">
    <property type="protein sequence ID" value="RGL10064.1"/>
    <property type="molecule type" value="Genomic_DNA"/>
</dbReference>
<gene>
    <name evidence="7" type="ORF">DW729_17010</name>
    <name evidence="6" type="ORF">DXC80_16970</name>
    <name evidence="5" type="ORF">DXC91_00730</name>
    <name evidence="3" type="ORF">ERS852510_02772</name>
    <name evidence="4" type="ORF">ERS852554_03559</name>
</gene>
<dbReference type="Proteomes" id="UP000095766">
    <property type="component" value="Unassembled WGS sequence"/>
</dbReference>
<dbReference type="Proteomes" id="UP000260795">
    <property type="component" value="Unassembled WGS sequence"/>
</dbReference>
<protein>
    <submittedName>
        <fullName evidence="4">Glycosyl transferase group 1</fullName>
        <ecNumber evidence="4">2.4.1.11</ecNumber>
    </submittedName>
    <submittedName>
        <fullName evidence="5">Glycosyltransferase family 1 protein</fullName>
    </submittedName>
</protein>
<evidence type="ECO:0000313" key="3">
    <source>
        <dbReference type="EMBL" id="CUP95014.1"/>
    </source>
</evidence>
<dbReference type="Gene3D" id="3.40.50.2000">
    <property type="entry name" value="Glycogen Phosphorylase B"/>
    <property type="match status" value="2"/>
</dbReference>
<dbReference type="InterPro" id="IPR001296">
    <property type="entry name" value="Glyco_trans_1"/>
</dbReference>
<dbReference type="Proteomes" id="UP000260874">
    <property type="component" value="Unassembled WGS sequence"/>
</dbReference>
<evidence type="ECO:0000313" key="4">
    <source>
        <dbReference type="EMBL" id="CUQ23806.1"/>
    </source>
</evidence>
<dbReference type="SUPFAM" id="SSF53756">
    <property type="entry name" value="UDP-Glycosyltransferase/glycogen phosphorylase"/>
    <property type="match status" value="1"/>
</dbReference>
<dbReference type="EMBL" id="QSKL01000023">
    <property type="protein sequence ID" value="RHE56726.1"/>
    <property type="molecule type" value="Genomic_DNA"/>
</dbReference>
<dbReference type="EMBL" id="QSRB01000001">
    <property type="protein sequence ID" value="RGK88129.1"/>
    <property type="molecule type" value="Genomic_DNA"/>
</dbReference>
<evidence type="ECO:0000313" key="8">
    <source>
        <dbReference type="Proteomes" id="UP000095766"/>
    </source>
</evidence>
<name>A0A174UR64_BACUN</name>
<sequence>MKNKKLFYIVTTIPSSLYFFKGQLSYLSNDFDMVAISSDECALEKFGDEEGVRTYCIPMKRPISLLNDFKSLIKFLIFFRRTKPDIVHGNTPKGSFLSMTAAKLTGVSTRIYMCHGLRYQGCSGLMQSLLKMIERISCYCSTTVLCVSNGVKTSLIADGICKASKLKVIGNGSANGIDLEKFNRKNVIVECPLTNIDAGKDFTFCFVGRIVKDKGVNELIMAFKKLAGLYHNINLVMVGAFEDSDNPIKIITRTEIETHPNIHYYGKQKDVRPFMCMSDVFVLPSYREGFGVVLMEAGALDIPCITTDISGCNEIIQDGVNGRVIPPRDENILYETMKWFYDHRNGEVKEMARRARSMIMERYEQHKVWEAFLKEYRSLNNK</sequence>
<dbReference type="AlphaFoldDB" id="A0A174UR64"/>
<dbReference type="InterPro" id="IPR028098">
    <property type="entry name" value="Glyco_trans_4-like_N"/>
</dbReference>
<accession>A0A174UR64</accession>
<reference evidence="10 11" key="2">
    <citation type="submission" date="2018-08" db="EMBL/GenBank/DDBJ databases">
        <title>A genome reference for cultivated species of the human gut microbiota.</title>
        <authorList>
            <person name="Zou Y."/>
            <person name="Xue W."/>
            <person name="Luo G."/>
        </authorList>
    </citation>
    <scope>NUCLEOTIDE SEQUENCE [LARGE SCALE GENOMIC DNA]</scope>
    <source>
        <strain evidence="7 12">AM27-46</strain>
        <strain evidence="6 10">TF08-13</strain>
        <strain evidence="5 11">TF09-22</strain>
    </source>
</reference>
<evidence type="ECO:0000313" key="5">
    <source>
        <dbReference type="EMBL" id="RGK88129.1"/>
    </source>
</evidence>
<dbReference type="Proteomes" id="UP000095788">
    <property type="component" value="Unassembled WGS sequence"/>
</dbReference>
<dbReference type="EC" id="2.4.1.11" evidence="4"/>
<dbReference type="PANTHER" id="PTHR45947:SF3">
    <property type="entry name" value="SULFOQUINOVOSYL TRANSFERASE SQD2"/>
    <property type="match status" value="1"/>
</dbReference>
<evidence type="ECO:0000313" key="10">
    <source>
        <dbReference type="Proteomes" id="UP000260795"/>
    </source>
</evidence>
<dbReference type="EMBL" id="CZBF01000007">
    <property type="protein sequence ID" value="CUQ23806.1"/>
    <property type="molecule type" value="Genomic_DNA"/>
</dbReference>
<dbReference type="Pfam" id="PF00534">
    <property type="entry name" value="Glycos_transf_1"/>
    <property type="match status" value="1"/>
</dbReference>
<evidence type="ECO:0000313" key="12">
    <source>
        <dbReference type="Proteomes" id="UP000284640"/>
    </source>
</evidence>
<feature type="domain" description="Glycosyltransferase subfamily 4-like N-terminal" evidence="2">
    <location>
        <begin position="49"/>
        <end position="172"/>
    </location>
</feature>
<evidence type="ECO:0000313" key="11">
    <source>
        <dbReference type="Proteomes" id="UP000260874"/>
    </source>
</evidence>
<evidence type="ECO:0000313" key="7">
    <source>
        <dbReference type="EMBL" id="RHE56726.1"/>
    </source>
</evidence>
<dbReference type="InterPro" id="IPR050194">
    <property type="entry name" value="Glycosyltransferase_grp1"/>
</dbReference>
<keyword evidence="4" id="KW-0808">Transferase</keyword>
<feature type="domain" description="Glycosyl transferase family 1" evidence="1">
    <location>
        <begin position="199"/>
        <end position="356"/>
    </location>
</feature>
<proteinExistence type="predicted"/>
<dbReference type="Proteomes" id="UP000284640">
    <property type="component" value="Unassembled WGS sequence"/>
</dbReference>
<dbReference type="Pfam" id="PF13439">
    <property type="entry name" value="Glyco_transf_4"/>
    <property type="match status" value="1"/>
</dbReference>
<evidence type="ECO:0000313" key="9">
    <source>
        <dbReference type="Proteomes" id="UP000095788"/>
    </source>
</evidence>
<organism evidence="4 9">
    <name type="scientific">Bacteroides uniformis</name>
    <dbReference type="NCBI Taxonomy" id="820"/>
    <lineage>
        <taxon>Bacteria</taxon>
        <taxon>Pseudomonadati</taxon>
        <taxon>Bacteroidota</taxon>
        <taxon>Bacteroidia</taxon>
        <taxon>Bacteroidales</taxon>
        <taxon>Bacteroidaceae</taxon>
        <taxon>Bacteroides</taxon>
    </lineage>
</organism>
<keyword evidence="4" id="KW-0328">Glycosyltransferase</keyword>
<dbReference type="CDD" id="cd03808">
    <property type="entry name" value="GT4_CapM-like"/>
    <property type="match status" value="1"/>
</dbReference>
<evidence type="ECO:0000259" key="1">
    <source>
        <dbReference type="Pfam" id="PF00534"/>
    </source>
</evidence>
<reference evidence="8 9" key="1">
    <citation type="submission" date="2015-09" db="EMBL/GenBank/DDBJ databases">
        <authorList>
            <consortium name="Pathogen Informatics"/>
        </authorList>
    </citation>
    <scope>NUCLEOTIDE SEQUENCE [LARGE SCALE GENOMIC DNA]</scope>
    <source>
        <strain evidence="3 8">2789STDY5834898</strain>
        <strain evidence="4 9">2789STDY5834942</strain>
    </source>
</reference>
<dbReference type="GO" id="GO:0004373">
    <property type="term" value="F:alpha-1,4-glucan glucosyltransferase (UDP-glucose donor) activity"/>
    <property type="evidence" value="ECO:0007669"/>
    <property type="project" value="UniProtKB-EC"/>
</dbReference>